<proteinExistence type="predicted"/>
<sequence length="55" mass="6489">MLKDKNDNWAKFFRGNAEFYCNIFTIAQQLYIFQLNGILNPCLEKFEPVQTAVKN</sequence>
<reference evidence="1 2" key="1">
    <citation type="journal article" date="2014" name="Int. J. Syst. Evol. Microbiol.">
        <title>Complete genome sequence of Corynebacterium casei LMG S-19264T (=DSM 44701T), isolated from a smear-ripened cheese.</title>
        <authorList>
            <consortium name="US DOE Joint Genome Institute (JGI-PGF)"/>
            <person name="Walter F."/>
            <person name="Albersmeier A."/>
            <person name="Kalinowski J."/>
            <person name="Ruckert C."/>
        </authorList>
    </citation>
    <scope>NUCLEOTIDE SEQUENCE [LARGE SCALE GENOMIC DNA]</scope>
    <source>
        <strain evidence="1 2">NBRC 112785</strain>
    </source>
</reference>
<dbReference type="AlphaFoldDB" id="A0AA37TUJ7"/>
<accession>A0AA37TUJ7</accession>
<dbReference type="EMBL" id="BSPO01000003">
    <property type="protein sequence ID" value="GLS84481.1"/>
    <property type="molecule type" value="Genomic_DNA"/>
</dbReference>
<organism evidence="1 2">
    <name type="scientific">Paraferrimonas haliotis</name>
    <dbReference type="NCBI Taxonomy" id="2013866"/>
    <lineage>
        <taxon>Bacteria</taxon>
        <taxon>Pseudomonadati</taxon>
        <taxon>Pseudomonadota</taxon>
        <taxon>Gammaproteobacteria</taxon>
        <taxon>Alteromonadales</taxon>
        <taxon>Ferrimonadaceae</taxon>
        <taxon>Paraferrimonas</taxon>
    </lineage>
</organism>
<protein>
    <submittedName>
        <fullName evidence="1">Uncharacterized protein</fullName>
    </submittedName>
</protein>
<evidence type="ECO:0000313" key="1">
    <source>
        <dbReference type="EMBL" id="GLS84481.1"/>
    </source>
</evidence>
<name>A0AA37TUJ7_9GAMM</name>
<gene>
    <name evidence="1" type="ORF">GCM10007894_24580</name>
</gene>
<keyword evidence="2" id="KW-1185">Reference proteome</keyword>
<dbReference type="Proteomes" id="UP001157439">
    <property type="component" value="Unassembled WGS sequence"/>
</dbReference>
<evidence type="ECO:0000313" key="2">
    <source>
        <dbReference type="Proteomes" id="UP001157439"/>
    </source>
</evidence>
<comment type="caution">
    <text evidence="1">The sequence shown here is derived from an EMBL/GenBank/DDBJ whole genome shotgun (WGS) entry which is preliminary data.</text>
</comment>